<evidence type="ECO:0000259" key="4">
    <source>
        <dbReference type="Pfam" id="PF05193"/>
    </source>
</evidence>
<comment type="similarity">
    <text evidence="1 2">Belongs to the peptidase M16 family.</text>
</comment>
<dbReference type="FunFam" id="3.30.830.10:FF:000008">
    <property type="entry name" value="Mitochondrial-processing peptidase subunit beta"/>
    <property type="match status" value="1"/>
</dbReference>
<dbReference type="Pfam" id="PF05193">
    <property type="entry name" value="Peptidase_M16_C"/>
    <property type="match status" value="1"/>
</dbReference>
<sequence length="419" mass="47329">MVERYRLSNGVRVIVEQIPHVKSVSLGFWIGVGSIHENSNNNGITHFIEHMLFKGTSNRTAKQIAESIDSIGGQLNAFTSKECTCYYAKVLDSHLPIAVDVLSDMLFNSTFSDVEIEKEKSVVLEEINMYEDSPEDLVHDLLAKVTFNNHSLGSPILGTSQTVSEFQREMLLEYIQNNYTSDNIVVSVAGNFDQELLFSLLEEKFMKYSNHIKKPNILEAPSFGKNSGHRYKDIEQLHFCIGFKGIPQGHRDLYPLLVMNNVFGGSMSSRLFQNIREDKGLAYSVFSYPSSYSQIGMMTIYAGINPSQLIEVTKLINEEICHIKEKGLTEEEFYKSKEQLKGNYILGLESTSSRMTSIGKSELLMNRVYTQKEVLEKIDAVTMEDVYRVTHDIFDSAYASVALVGKVESDNGVCEMLKF</sequence>
<keyword evidence="6" id="KW-1185">Reference proteome</keyword>
<dbReference type="SUPFAM" id="SSF63411">
    <property type="entry name" value="LuxS/MPP-like metallohydrolase"/>
    <property type="match status" value="2"/>
</dbReference>
<name>A0A841L2B4_9FIRM</name>
<dbReference type="PANTHER" id="PTHR11851:SF49">
    <property type="entry name" value="MITOCHONDRIAL-PROCESSING PEPTIDASE SUBUNIT ALPHA"/>
    <property type="match status" value="1"/>
</dbReference>
<dbReference type="InterPro" id="IPR001431">
    <property type="entry name" value="Pept_M16_Zn_BS"/>
</dbReference>
<dbReference type="GO" id="GO:0006508">
    <property type="term" value="P:proteolysis"/>
    <property type="evidence" value="ECO:0007669"/>
    <property type="project" value="InterPro"/>
</dbReference>
<dbReference type="GO" id="GO:0004222">
    <property type="term" value="F:metalloendopeptidase activity"/>
    <property type="evidence" value="ECO:0007669"/>
    <property type="project" value="InterPro"/>
</dbReference>
<dbReference type="Proteomes" id="UP000579281">
    <property type="component" value="Unassembled WGS sequence"/>
</dbReference>
<feature type="domain" description="Peptidase M16 N-terminal" evidence="3">
    <location>
        <begin position="12"/>
        <end position="159"/>
    </location>
</feature>
<dbReference type="Pfam" id="PF00675">
    <property type="entry name" value="Peptidase_M16"/>
    <property type="match status" value="1"/>
</dbReference>
<evidence type="ECO:0000313" key="5">
    <source>
        <dbReference type="EMBL" id="MBB6216529.1"/>
    </source>
</evidence>
<dbReference type="GO" id="GO:0046872">
    <property type="term" value="F:metal ion binding"/>
    <property type="evidence" value="ECO:0007669"/>
    <property type="project" value="InterPro"/>
</dbReference>
<comment type="caution">
    <text evidence="5">The sequence shown here is derived from an EMBL/GenBank/DDBJ whole genome shotgun (WGS) entry which is preliminary data.</text>
</comment>
<dbReference type="RefSeq" id="WP_184311061.1">
    <property type="nucleotide sequence ID" value="NZ_JACHEN010000015.1"/>
</dbReference>
<evidence type="ECO:0000313" key="6">
    <source>
        <dbReference type="Proteomes" id="UP000579281"/>
    </source>
</evidence>
<dbReference type="AlphaFoldDB" id="A0A841L2B4"/>
<reference evidence="5 6" key="1">
    <citation type="submission" date="2020-08" db="EMBL/GenBank/DDBJ databases">
        <title>Genomic Encyclopedia of Type Strains, Phase IV (KMG-IV): sequencing the most valuable type-strain genomes for metagenomic binning, comparative biology and taxonomic classification.</title>
        <authorList>
            <person name="Goeker M."/>
        </authorList>
    </citation>
    <scope>NUCLEOTIDE SEQUENCE [LARGE SCALE GENOMIC DNA]</scope>
    <source>
        <strain evidence="5 6">DSM 103526</strain>
    </source>
</reference>
<dbReference type="Gene3D" id="3.30.830.10">
    <property type="entry name" value="Metalloenzyme, LuxS/M16 peptidase-like"/>
    <property type="match status" value="2"/>
</dbReference>
<dbReference type="InterPro" id="IPR050361">
    <property type="entry name" value="MPP/UQCRC_Complex"/>
</dbReference>
<evidence type="ECO:0000259" key="3">
    <source>
        <dbReference type="Pfam" id="PF00675"/>
    </source>
</evidence>
<dbReference type="InterPro" id="IPR007863">
    <property type="entry name" value="Peptidase_M16_C"/>
</dbReference>
<protein>
    <submittedName>
        <fullName evidence="5">Putative Zn-dependent peptidase</fullName>
    </submittedName>
</protein>
<gene>
    <name evidence="5" type="ORF">HNQ80_002631</name>
</gene>
<evidence type="ECO:0000256" key="1">
    <source>
        <dbReference type="ARBA" id="ARBA00007261"/>
    </source>
</evidence>
<dbReference type="PROSITE" id="PS00143">
    <property type="entry name" value="INSULINASE"/>
    <property type="match status" value="1"/>
</dbReference>
<proteinExistence type="inferred from homology"/>
<dbReference type="InterPro" id="IPR011249">
    <property type="entry name" value="Metalloenz_LuxS/M16"/>
</dbReference>
<dbReference type="EMBL" id="JACHEN010000015">
    <property type="protein sequence ID" value="MBB6216529.1"/>
    <property type="molecule type" value="Genomic_DNA"/>
</dbReference>
<evidence type="ECO:0000256" key="2">
    <source>
        <dbReference type="RuleBase" id="RU004447"/>
    </source>
</evidence>
<dbReference type="PANTHER" id="PTHR11851">
    <property type="entry name" value="METALLOPROTEASE"/>
    <property type="match status" value="1"/>
</dbReference>
<organism evidence="5 6">
    <name type="scientific">Anaerosolibacter carboniphilus</name>
    <dbReference type="NCBI Taxonomy" id="1417629"/>
    <lineage>
        <taxon>Bacteria</taxon>
        <taxon>Bacillati</taxon>
        <taxon>Bacillota</taxon>
        <taxon>Clostridia</taxon>
        <taxon>Peptostreptococcales</taxon>
        <taxon>Thermotaleaceae</taxon>
        <taxon>Anaerosolibacter</taxon>
    </lineage>
</organism>
<accession>A0A841L2B4</accession>
<feature type="domain" description="Peptidase M16 C-terminal" evidence="4">
    <location>
        <begin position="166"/>
        <end position="340"/>
    </location>
</feature>
<dbReference type="InterPro" id="IPR011765">
    <property type="entry name" value="Pept_M16_N"/>
</dbReference>